<evidence type="ECO:0000313" key="3">
    <source>
        <dbReference type="EMBL" id="CAB4332251.1"/>
    </source>
</evidence>
<dbReference type="EMBL" id="CAEZZD010000140">
    <property type="protein sequence ID" value="CAB4754644.1"/>
    <property type="molecule type" value="Genomic_DNA"/>
</dbReference>
<dbReference type="CDD" id="cd03443">
    <property type="entry name" value="PaaI_thioesterase"/>
    <property type="match status" value="1"/>
</dbReference>
<evidence type="ECO:0000313" key="7">
    <source>
        <dbReference type="EMBL" id="CAB4809596.1"/>
    </source>
</evidence>
<dbReference type="PANTHER" id="PTHR43240:SF5">
    <property type="entry name" value="1,4-DIHYDROXY-2-NAPHTHOYL-COA THIOESTERASE 1"/>
    <property type="match status" value="1"/>
</dbReference>
<dbReference type="EMBL" id="CAESAI010000004">
    <property type="protein sequence ID" value="CAB4332251.1"/>
    <property type="molecule type" value="Genomic_DNA"/>
</dbReference>
<dbReference type="EMBL" id="CAESAD010000002">
    <property type="protein sequence ID" value="CAB4336380.1"/>
    <property type="molecule type" value="Genomic_DNA"/>
</dbReference>
<feature type="domain" description="Thioesterase" evidence="2">
    <location>
        <begin position="46"/>
        <end position="123"/>
    </location>
</feature>
<dbReference type="GO" id="GO:0005829">
    <property type="term" value="C:cytosol"/>
    <property type="evidence" value="ECO:0007669"/>
    <property type="project" value="TreeGrafter"/>
</dbReference>
<evidence type="ECO:0000313" key="4">
    <source>
        <dbReference type="EMBL" id="CAB4336380.1"/>
    </source>
</evidence>
<sequence>MSQNEENHATQIQVGSMAERMGIAVSFATANKVVGHMPVEGNTQPFGLLNGGASMALAETLGSVGAHLHAGPNKSVVGIDINGTHHRSAKTGSVTGTATPLSLGRTIAVYEIVITDERDKRICTARLTCLLRDL</sequence>
<protein>
    <submittedName>
        <fullName evidence="8">Unannotated protein</fullName>
    </submittedName>
</protein>
<dbReference type="SUPFAM" id="SSF54637">
    <property type="entry name" value="Thioesterase/thiol ester dehydrase-isomerase"/>
    <property type="match status" value="1"/>
</dbReference>
<dbReference type="InterPro" id="IPR003736">
    <property type="entry name" value="PAAI_dom"/>
</dbReference>
<name>A0A6J7BXU2_9ZZZZ</name>
<gene>
    <name evidence="5" type="ORF">UFOPK2648_01443</name>
    <name evidence="6" type="ORF">UFOPK2824_00878</name>
    <name evidence="7" type="ORF">UFOPK3037_01197</name>
    <name evidence="8" type="ORF">UFOPK3278_00833</name>
    <name evidence="3" type="ORF">UFOPK3406_00293</name>
    <name evidence="4" type="ORF">UFOPK3925_00618</name>
    <name evidence="9" type="ORF">UFOPK4097_00304</name>
</gene>
<dbReference type="EMBL" id="CAEZYC010000139">
    <property type="protein sequence ID" value="CAB4720919.1"/>
    <property type="molecule type" value="Genomic_DNA"/>
</dbReference>
<evidence type="ECO:0000313" key="8">
    <source>
        <dbReference type="EMBL" id="CAB4848573.1"/>
    </source>
</evidence>
<evidence type="ECO:0000313" key="9">
    <source>
        <dbReference type="EMBL" id="CAB5010803.1"/>
    </source>
</evidence>
<dbReference type="Gene3D" id="3.10.129.10">
    <property type="entry name" value="Hotdog Thioesterase"/>
    <property type="match status" value="1"/>
</dbReference>
<dbReference type="EMBL" id="CAFBIX010000030">
    <property type="protein sequence ID" value="CAB4848573.1"/>
    <property type="molecule type" value="Genomic_DNA"/>
</dbReference>
<accession>A0A6J7BXU2</accession>
<dbReference type="InterPro" id="IPR006683">
    <property type="entry name" value="Thioestr_dom"/>
</dbReference>
<organism evidence="8">
    <name type="scientific">freshwater metagenome</name>
    <dbReference type="NCBI Taxonomy" id="449393"/>
    <lineage>
        <taxon>unclassified sequences</taxon>
        <taxon>metagenomes</taxon>
        <taxon>ecological metagenomes</taxon>
    </lineage>
</organism>
<dbReference type="EMBL" id="CAFAAO010000016">
    <property type="protein sequence ID" value="CAB4809596.1"/>
    <property type="molecule type" value="Genomic_DNA"/>
</dbReference>
<dbReference type="NCBIfam" id="TIGR00369">
    <property type="entry name" value="unchar_dom_1"/>
    <property type="match status" value="1"/>
</dbReference>
<dbReference type="Pfam" id="PF03061">
    <property type="entry name" value="4HBT"/>
    <property type="match status" value="1"/>
</dbReference>
<dbReference type="GO" id="GO:0061522">
    <property type="term" value="F:1,4-dihydroxy-2-naphthoyl-CoA thioesterase activity"/>
    <property type="evidence" value="ECO:0007669"/>
    <property type="project" value="TreeGrafter"/>
</dbReference>
<evidence type="ECO:0000313" key="6">
    <source>
        <dbReference type="EMBL" id="CAB4754644.1"/>
    </source>
</evidence>
<reference evidence="8" key="1">
    <citation type="submission" date="2020-05" db="EMBL/GenBank/DDBJ databases">
        <authorList>
            <person name="Chiriac C."/>
            <person name="Salcher M."/>
            <person name="Ghai R."/>
            <person name="Kavagutti S V."/>
        </authorList>
    </citation>
    <scope>NUCLEOTIDE SEQUENCE</scope>
</reference>
<proteinExistence type="predicted"/>
<evidence type="ECO:0000256" key="1">
    <source>
        <dbReference type="ARBA" id="ARBA00022801"/>
    </source>
</evidence>
<evidence type="ECO:0000313" key="5">
    <source>
        <dbReference type="EMBL" id="CAB4720919.1"/>
    </source>
</evidence>
<dbReference type="AlphaFoldDB" id="A0A6J7BXU2"/>
<evidence type="ECO:0000259" key="2">
    <source>
        <dbReference type="Pfam" id="PF03061"/>
    </source>
</evidence>
<keyword evidence="1" id="KW-0378">Hydrolase</keyword>
<dbReference type="PANTHER" id="PTHR43240">
    <property type="entry name" value="1,4-DIHYDROXY-2-NAPHTHOYL-COA THIOESTERASE 1"/>
    <property type="match status" value="1"/>
</dbReference>
<dbReference type="EMBL" id="CAFBPK010000003">
    <property type="protein sequence ID" value="CAB5010803.1"/>
    <property type="molecule type" value="Genomic_DNA"/>
</dbReference>
<dbReference type="InterPro" id="IPR029069">
    <property type="entry name" value="HotDog_dom_sf"/>
</dbReference>